<feature type="region of interest" description="Disordered" evidence="1">
    <location>
        <begin position="676"/>
        <end position="708"/>
    </location>
</feature>
<organism evidence="4 5">
    <name type="scientific">Pocillopora damicornis</name>
    <name type="common">Cauliflower coral</name>
    <name type="synonym">Millepora damicornis</name>
    <dbReference type="NCBI Taxonomy" id="46731"/>
    <lineage>
        <taxon>Eukaryota</taxon>
        <taxon>Metazoa</taxon>
        <taxon>Cnidaria</taxon>
        <taxon>Anthozoa</taxon>
        <taxon>Hexacorallia</taxon>
        <taxon>Scleractinia</taxon>
        <taxon>Astrocoeniina</taxon>
        <taxon>Pocilloporidae</taxon>
        <taxon>Pocillopora</taxon>
    </lineage>
</organism>
<dbReference type="PROSITE" id="PS50184">
    <property type="entry name" value="VWFC_2"/>
    <property type="match status" value="3"/>
</dbReference>
<name>A0A3M6TC89_POCDA</name>
<dbReference type="OrthoDB" id="5984007at2759"/>
<proteinExistence type="predicted"/>
<feature type="signal peptide" evidence="2">
    <location>
        <begin position="1"/>
        <end position="22"/>
    </location>
</feature>
<dbReference type="Proteomes" id="UP000275408">
    <property type="component" value="Unassembled WGS sequence"/>
</dbReference>
<reference evidence="4 5" key="1">
    <citation type="journal article" date="2018" name="Sci. Rep.">
        <title>Comparative analysis of the Pocillopora damicornis genome highlights role of immune system in coral evolution.</title>
        <authorList>
            <person name="Cunning R."/>
            <person name="Bay R.A."/>
            <person name="Gillette P."/>
            <person name="Baker A.C."/>
            <person name="Traylor-Knowles N."/>
        </authorList>
    </citation>
    <scope>NUCLEOTIDE SEQUENCE [LARGE SCALE GENOMIC DNA]</scope>
    <source>
        <strain evidence="4">RSMAS</strain>
        <tissue evidence="4">Whole animal</tissue>
    </source>
</reference>
<keyword evidence="5" id="KW-1185">Reference proteome</keyword>
<dbReference type="GO" id="GO:0030514">
    <property type="term" value="P:negative regulation of BMP signaling pathway"/>
    <property type="evidence" value="ECO:0007669"/>
    <property type="project" value="TreeGrafter"/>
</dbReference>
<feature type="domain" description="VWFC" evidence="3">
    <location>
        <begin position="161"/>
        <end position="231"/>
    </location>
</feature>
<dbReference type="SUPFAM" id="SSF57603">
    <property type="entry name" value="FnI-like domain"/>
    <property type="match status" value="3"/>
</dbReference>
<accession>A0A3M6TC89</accession>
<protein>
    <recommendedName>
        <fullName evidence="3">VWFC domain-containing protein</fullName>
    </recommendedName>
</protein>
<comment type="caution">
    <text evidence="4">The sequence shown here is derived from an EMBL/GenBank/DDBJ whole genome shotgun (WGS) entry which is preliminary data.</text>
</comment>
<dbReference type="SMART" id="SM00214">
    <property type="entry name" value="VWC"/>
    <property type="match status" value="4"/>
</dbReference>
<feature type="domain" description="VWFC" evidence="3">
    <location>
        <begin position="328"/>
        <end position="397"/>
    </location>
</feature>
<dbReference type="GO" id="GO:0030154">
    <property type="term" value="P:cell differentiation"/>
    <property type="evidence" value="ECO:0007669"/>
    <property type="project" value="TreeGrafter"/>
</dbReference>
<sequence>MDIRRSFQTFLVVFFVVLTIEGKKHDTLEAREEKIRTVRDVEVEIEYEPVGCFRDQNSKNQPRLLDKLVKNFRKKGNLPDGKNIWDFWEDMSEVIQLCAESAFKDGYTAVFGIQYFGECWSGKNAALNYDKYGKSGNCINGVGKASTNYIYRIKDVPSNAPVCKVDDQTYKQGDSLELLRDFHGKQLGECHQCTCMAGKLEKCHRIYYCEKNKAGCNSHIKIPGQCCPACARVVPKPSPPYCKVGARHYKDGESMEVFYMSADKKTAACDQCSCQGGKVDGCHHLFYCEMDNPECVRYEHRVDQCCPTCEKSHMILCSVLANPKPPALSCKINGRLFHDGESAEVLQQSVDKSSIICQQCKCDAGRHKCHKIFDCDIQELGCEKSVKITGQCCPVCGTLLQQWRAVVTRRPMAESFWRRLRDMHVSAGWYCTLYKEAWKLSIRMKESSAAQLKKENKEMEAVKKIVLLLLVHMAFFLEIKAAGEIISSSDGGFHYRYLGCYRDRPSARALPKLYFNAKKYVNWKVKGYNFKTVINMCAAHALNTSDVFVFGVQHFGECWGSSKETGYDVYKESKQCFYGVGGKWTNAVYELVYECEANGMKYKDGQTFYIPQNPIVYNDMGCQICSCDRGAKNCYGRASCDFFFPCEKFVPAAQGKCCPTCDPGAPVTLEPAIEVTEPTTRPPPLLPPGFPGNHKRGLKIKEKDEERQ</sequence>
<evidence type="ECO:0000256" key="1">
    <source>
        <dbReference type="SAM" id="MobiDB-lite"/>
    </source>
</evidence>
<keyword evidence="2" id="KW-0732">Signal</keyword>
<feature type="chain" id="PRO_5018149693" description="VWFC domain-containing protein" evidence="2">
    <location>
        <begin position="23"/>
        <end position="708"/>
    </location>
</feature>
<dbReference type="PANTHER" id="PTHR46303:SF1">
    <property type="entry name" value="VWFC DOMAIN-CONTAINING PROTEIN"/>
    <property type="match status" value="1"/>
</dbReference>
<gene>
    <name evidence="4" type="ORF">pdam_00008160</name>
</gene>
<dbReference type="InterPro" id="IPR045717">
    <property type="entry name" value="CHRDL1/2"/>
</dbReference>
<dbReference type="AlphaFoldDB" id="A0A3M6TC89"/>
<dbReference type="GO" id="GO:0005615">
    <property type="term" value="C:extracellular space"/>
    <property type="evidence" value="ECO:0007669"/>
    <property type="project" value="TreeGrafter"/>
</dbReference>
<evidence type="ECO:0000256" key="2">
    <source>
        <dbReference type="SAM" id="SignalP"/>
    </source>
</evidence>
<evidence type="ECO:0000313" key="4">
    <source>
        <dbReference type="EMBL" id="RMX39006.1"/>
    </source>
</evidence>
<evidence type="ECO:0000313" key="5">
    <source>
        <dbReference type="Proteomes" id="UP000275408"/>
    </source>
</evidence>
<dbReference type="InterPro" id="IPR001007">
    <property type="entry name" value="VWF_dom"/>
</dbReference>
<dbReference type="EMBL" id="RCHS01003902">
    <property type="protein sequence ID" value="RMX39006.1"/>
    <property type="molecule type" value="Genomic_DNA"/>
</dbReference>
<feature type="compositionally biased region" description="Basic and acidic residues" evidence="1">
    <location>
        <begin position="699"/>
        <end position="708"/>
    </location>
</feature>
<evidence type="ECO:0000259" key="3">
    <source>
        <dbReference type="PROSITE" id="PS50184"/>
    </source>
</evidence>
<feature type="domain" description="VWFC" evidence="3">
    <location>
        <begin position="595"/>
        <end position="662"/>
    </location>
</feature>
<dbReference type="STRING" id="46731.A0A3M6TC89"/>
<dbReference type="PANTHER" id="PTHR46303">
    <property type="entry name" value="VWFC DOMAIN-CONTAINING PROTEIN"/>
    <property type="match status" value="1"/>
</dbReference>
<feature type="compositionally biased region" description="Pro residues" evidence="1">
    <location>
        <begin position="680"/>
        <end position="690"/>
    </location>
</feature>
<dbReference type="GO" id="GO:0036122">
    <property type="term" value="F:BMP binding"/>
    <property type="evidence" value="ECO:0007669"/>
    <property type="project" value="TreeGrafter"/>
</dbReference>